<dbReference type="PANTHER" id="PTHR32347">
    <property type="entry name" value="EFFLUX SYSTEM COMPONENT YKNX-RELATED"/>
    <property type="match status" value="1"/>
</dbReference>
<reference evidence="6 7" key="1">
    <citation type="submission" date="2024-03" db="EMBL/GenBank/DDBJ databases">
        <title>Chitinophaga caseinilytica sp. nov., a casein hydrolysing bacterium isolated from forest soil.</title>
        <authorList>
            <person name="Lee D.S."/>
            <person name="Han D.M."/>
            <person name="Baek J.H."/>
            <person name="Choi D.G."/>
            <person name="Jeon J.H."/>
            <person name="Jeon C.O."/>
        </authorList>
    </citation>
    <scope>NUCLEOTIDE SEQUENCE [LARGE SCALE GENOMIC DNA]</scope>
    <source>
        <strain evidence="6 7">KACC 19118</strain>
    </source>
</reference>
<evidence type="ECO:0000256" key="1">
    <source>
        <dbReference type="ARBA" id="ARBA00004196"/>
    </source>
</evidence>
<dbReference type="PANTHER" id="PTHR32347:SF14">
    <property type="entry name" value="EFFLUX SYSTEM COMPONENT YKNX-RELATED"/>
    <property type="match status" value="1"/>
</dbReference>
<name>A0ABZ2YZM7_9BACT</name>
<protein>
    <submittedName>
        <fullName evidence="6">HlyD family efflux transporter periplasmic adaptor subunit</fullName>
    </submittedName>
</protein>
<evidence type="ECO:0000259" key="5">
    <source>
        <dbReference type="Pfam" id="PF25967"/>
    </source>
</evidence>
<dbReference type="InterPro" id="IPR058627">
    <property type="entry name" value="MdtA-like_C"/>
</dbReference>
<evidence type="ECO:0000256" key="3">
    <source>
        <dbReference type="SAM" id="Coils"/>
    </source>
</evidence>
<feature type="coiled-coil region" evidence="3">
    <location>
        <begin position="145"/>
        <end position="210"/>
    </location>
</feature>
<dbReference type="Pfam" id="PF25967">
    <property type="entry name" value="RND-MFP_C"/>
    <property type="match status" value="1"/>
</dbReference>
<keyword evidence="4" id="KW-1133">Transmembrane helix</keyword>
<evidence type="ECO:0000256" key="4">
    <source>
        <dbReference type="SAM" id="Phobius"/>
    </source>
</evidence>
<dbReference type="InterPro" id="IPR050465">
    <property type="entry name" value="UPF0194_transport"/>
</dbReference>
<dbReference type="Gene3D" id="2.40.420.20">
    <property type="match status" value="1"/>
</dbReference>
<keyword evidence="7" id="KW-1185">Reference proteome</keyword>
<gene>
    <name evidence="6" type="ORF">WJU22_17100</name>
</gene>
<dbReference type="Gene3D" id="2.40.30.170">
    <property type="match status" value="1"/>
</dbReference>
<feature type="domain" description="Multidrug resistance protein MdtA-like C-terminal permuted SH3" evidence="5">
    <location>
        <begin position="360"/>
        <end position="401"/>
    </location>
</feature>
<feature type="transmembrane region" description="Helical" evidence="4">
    <location>
        <begin position="20"/>
        <end position="39"/>
    </location>
</feature>
<evidence type="ECO:0000256" key="2">
    <source>
        <dbReference type="ARBA" id="ARBA00023054"/>
    </source>
</evidence>
<evidence type="ECO:0000313" key="6">
    <source>
        <dbReference type="EMBL" id="WZN44615.1"/>
    </source>
</evidence>
<dbReference type="SUPFAM" id="SSF111369">
    <property type="entry name" value="HlyD-like secretion proteins"/>
    <property type="match status" value="1"/>
</dbReference>
<keyword evidence="2 3" id="KW-0175">Coiled coil</keyword>
<keyword evidence="4" id="KW-0472">Membrane</keyword>
<sequence length="414" mass="45415">MDRSLPPTFTQNRRRKRWAVAAGIIVIVAVAVLCIRFFFNATVPRASIQTAQVGTGDIENTLTASGEVLPEFEEVITSPVNAALLEVNIAAGATVKAGQPLLKLDKATAETEYEKGKFQLESSRNNIKKLRLQLDKSYFDLQTGNNIKQLRIQALQADVENAKRLFKAGGGTRESVEQAETNLRVAQHEKAQLEYEIKNKQEAMQVEMRESEIESAIQAQALAELKRKLDGAGIVAHRNGVVTWVNRNIGTTVREGEPLVRIADLQSFKVTGTIADNYSDKLSAGMPVIIRIQDQSIRGRVQTVHPAVQNSTVTFDIRLDQGHHPSLRPNLKVDVYPVTASGRGVLRAPNGAAFNGVSPMAVYVVEGNKAVRRMVQTGMANFDFVEIKSGLKAGETIIISDMSGFKNAKEIDIQ</sequence>
<comment type="subcellular location">
    <subcellularLocation>
        <location evidence="1">Cell envelope</location>
    </subcellularLocation>
</comment>
<organism evidence="6 7">
    <name type="scientific">Chitinophaga caseinilytica</name>
    <dbReference type="NCBI Taxonomy" id="2267521"/>
    <lineage>
        <taxon>Bacteria</taxon>
        <taxon>Pseudomonadati</taxon>
        <taxon>Bacteroidota</taxon>
        <taxon>Chitinophagia</taxon>
        <taxon>Chitinophagales</taxon>
        <taxon>Chitinophagaceae</taxon>
        <taxon>Chitinophaga</taxon>
    </lineage>
</organism>
<dbReference type="RefSeq" id="WP_341839394.1">
    <property type="nucleotide sequence ID" value="NZ_CP149792.1"/>
</dbReference>
<keyword evidence="4" id="KW-0812">Transmembrane</keyword>
<proteinExistence type="predicted"/>
<dbReference type="Proteomes" id="UP001449657">
    <property type="component" value="Chromosome"/>
</dbReference>
<evidence type="ECO:0000313" key="7">
    <source>
        <dbReference type="Proteomes" id="UP001449657"/>
    </source>
</evidence>
<dbReference type="EMBL" id="CP150096">
    <property type="protein sequence ID" value="WZN44615.1"/>
    <property type="molecule type" value="Genomic_DNA"/>
</dbReference>
<dbReference type="Gene3D" id="2.40.50.100">
    <property type="match status" value="1"/>
</dbReference>
<accession>A0ABZ2YZM7</accession>